<dbReference type="PROSITE" id="PS50235">
    <property type="entry name" value="USP_3"/>
    <property type="match status" value="1"/>
</dbReference>
<dbReference type="InterPro" id="IPR028889">
    <property type="entry name" value="USP"/>
</dbReference>
<proteinExistence type="predicted"/>
<dbReference type="InterPro" id="IPR001394">
    <property type="entry name" value="Peptidase_C19_UCH"/>
</dbReference>
<dbReference type="Pfam" id="PF00443">
    <property type="entry name" value="UCH"/>
    <property type="match status" value="1"/>
</dbReference>
<sequence>MDFSKYKNKGKIGLENLGNTCFLNACMQVLNHTYELNHFLDSDKYKIHLKNDLPDSNIVNEWNDLRNVMWSGNGIVSPNKFVHNIHKIATIKDRDIFTGWVQNDMSEFLLFFMDCLHNSISRSINIKITGNPENSKDNVAIQCYTMLKTIYSKEYSEIMDLFYGIYVSEIKSMDDKIQHVIKPESYFILDLPILEPNFLASNLYDCFNLYVKPEILEGENAWFNEKTSKKEDIKKKISFWSFPKILVITLKRFSPDGQQKLNSLIDFPLENLDLSNYVCGYSKETFKYDLYGVCNHMGGVMGGHYTAFIRNSENDWYHCNDRNIDIIEDPKTIITPMAYCLFYRKKNNLI</sequence>
<dbReference type="SUPFAM" id="SSF54001">
    <property type="entry name" value="Cysteine proteinases"/>
    <property type="match status" value="1"/>
</dbReference>
<dbReference type="EMBL" id="MN740390">
    <property type="protein sequence ID" value="QHU04040.1"/>
    <property type="molecule type" value="Genomic_DNA"/>
</dbReference>
<organism evidence="2">
    <name type="scientific">viral metagenome</name>
    <dbReference type="NCBI Taxonomy" id="1070528"/>
    <lineage>
        <taxon>unclassified sequences</taxon>
        <taxon>metagenomes</taxon>
        <taxon>organismal metagenomes</taxon>
    </lineage>
</organism>
<dbReference type="CDD" id="cd02674">
    <property type="entry name" value="Peptidase_C19R"/>
    <property type="match status" value="1"/>
</dbReference>
<dbReference type="Gene3D" id="3.90.70.10">
    <property type="entry name" value="Cysteine proteinases"/>
    <property type="match status" value="1"/>
</dbReference>
<dbReference type="InterPro" id="IPR050185">
    <property type="entry name" value="Ub_carboxyl-term_hydrolase"/>
</dbReference>
<reference evidence="2" key="1">
    <citation type="journal article" date="2020" name="Nature">
        <title>Giant virus diversity and host interactions through global metagenomics.</title>
        <authorList>
            <person name="Schulz F."/>
            <person name="Roux S."/>
            <person name="Paez-Espino D."/>
            <person name="Jungbluth S."/>
            <person name="Walsh D.A."/>
            <person name="Denef V.J."/>
            <person name="McMahon K.D."/>
            <person name="Konstantinidis K.T."/>
            <person name="Eloe-Fadrosh E.A."/>
            <person name="Kyrpides N.C."/>
            <person name="Woyke T."/>
        </authorList>
    </citation>
    <scope>NUCLEOTIDE SEQUENCE</scope>
    <source>
        <strain evidence="2">GVMAG-M-3300027708-20</strain>
    </source>
</reference>
<dbReference type="InterPro" id="IPR018200">
    <property type="entry name" value="USP_CS"/>
</dbReference>
<dbReference type="InterPro" id="IPR038765">
    <property type="entry name" value="Papain-like_cys_pep_sf"/>
</dbReference>
<dbReference type="AlphaFoldDB" id="A0A6C0JGQ9"/>
<dbReference type="PANTHER" id="PTHR21646">
    <property type="entry name" value="UBIQUITIN CARBOXYL-TERMINAL HYDROLASE"/>
    <property type="match status" value="1"/>
</dbReference>
<dbReference type="GO" id="GO:0004843">
    <property type="term" value="F:cysteine-type deubiquitinase activity"/>
    <property type="evidence" value="ECO:0007669"/>
    <property type="project" value="InterPro"/>
</dbReference>
<feature type="domain" description="USP" evidence="1">
    <location>
        <begin position="12"/>
        <end position="346"/>
    </location>
</feature>
<name>A0A6C0JGQ9_9ZZZZ</name>
<evidence type="ECO:0000259" key="1">
    <source>
        <dbReference type="PROSITE" id="PS50235"/>
    </source>
</evidence>
<dbReference type="PROSITE" id="PS00973">
    <property type="entry name" value="USP_2"/>
    <property type="match status" value="1"/>
</dbReference>
<dbReference type="PROSITE" id="PS00972">
    <property type="entry name" value="USP_1"/>
    <property type="match status" value="1"/>
</dbReference>
<evidence type="ECO:0000313" key="2">
    <source>
        <dbReference type="EMBL" id="QHU04040.1"/>
    </source>
</evidence>
<dbReference type="GO" id="GO:0016579">
    <property type="term" value="P:protein deubiquitination"/>
    <property type="evidence" value="ECO:0007669"/>
    <property type="project" value="InterPro"/>
</dbReference>
<protein>
    <recommendedName>
        <fullName evidence="1">USP domain-containing protein</fullName>
    </recommendedName>
</protein>
<accession>A0A6C0JGQ9</accession>